<proteinExistence type="predicted"/>
<name>A0A9D4BX37_DREPO</name>
<evidence type="ECO:0000313" key="1">
    <source>
        <dbReference type="EMBL" id="KAH3710418.1"/>
    </source>
</evidence>
<evidence type="ECO:0000313" key="2">
    <source>
        <dbReference type="Proteomes" id="UP000828390"/>
    </source>
</evidence>
<accession>A0A9D4BX37</accession>
<gene>
    <name evidence="1" type="ORF">DPMN_069898</name>
</gene>
<reference evidence="1" key="1">
    <citation type="journal article" date="2019" name="bioRxiv">
        <title>The Genome of the Zebra Mussel, Dreissena polymorpha: A Resource for Invasive Species Research.</title>
        <authorList>
            <person name="McCartney M.A."/>
            <person name="Auch B."/>
            <person name="Kono T."/>
            <person name="Mallez S."/>
            <person name="Zhang Y."/>
            <person name="Obille A."/>
            <person name="Becker A."/>
            <person name="Abrahante J.E."/>
            <person name="Garbe J."/>
            <person name="Badalamenti J.P."/>
            <person name="Herman A."/>
            <person name="Mangelson H."/>
            <person name="Liachko I."/>
            <person name="Sullivan S."/>
            <person name="Sone E.D."/>
            <person name="Koren S."/>
            <person name="Silverstein K.A.T."/>
            <person name="Beckman K.B."/>
            <person name="Gohl D.M."/>
        </authorList>
    </citation>
    <scope>NUCLEOTIDE SEQUENCE</scope>
    <source>
        <strain evidence="1">Duluth1</strain>
        <tissue evidence="1">Whole animal</tissue>
    </source>
</reference>
<comment type="caution">
    <text evidence="1">The sequence shown here is derived from an EMBL/GenBank/DDBJ whole genome shotgun (WGS) entry which is preliminary data.</text>
</comment>
<keyword evidence="2" id="KW-1185">Reference proteome</keyword>
<organism evidence="1 2">
    <name type="scientific">Dreissena polymorpha</name>
    <name type="common">Zebra mussel</name>
    <name type="synonym">Mytilus polymorpha</name>
    <dbReference type="NCBI Taxonomy" id="45954"/>
    <lineage>
        <taxon>Eukaryota</taxon>
        <taxon>Metazoa</taxon>
        <taxon>Spiralia</taxon>
        <taxon>Lophotrochozoa</taxon>
        <taxon>Mollusca</taxon>
        <taxon>Bivalvia</taxon>
        <taxon>Autobranchia</taxon>
        <taxon>Heteroconchia</taxon>
        <taxon>Euheterodonta</taxon>
        <taxon>Imparidentia</taxon>
        <taxon>Neoheterodontei</taxon>
        <taxon>Myida</taxon>
        <taxon>Dreissenoidea</taxon>
        <taxon>Dreissenidae</taxon>
        <taxon>Dreissena</taxon>
    </lineage>
</organism>
<reference evidence="1" key="2">
    <citation type="submission" date="2020-11" db="EMBL/GenBank/DDBJ databases">
        <authorList>
            <person name="McCartney M.A."/>
            <person name="Auch B."/>
            <person name="Kono T."/>
            <person name="Mallez S."/>
            <person name="Becker A."/>
            <person name="Gohl D.M."/>
            <person name="Silverstein K.A.T."/>
            <person name="Koren S."/>
            <person name="Bechman K.B."/>
            <person name="Herman A."/>
            <person name="Abrahante J.E."/>
            <person name="Garbe J."/>
        </authorList>
    </citation>
    <scope>NUCLEOTIDE SEQUENCE</scope>
    <source>
        <strain evidence="1">Duluth1</strain>
        <tissue evidence="1">Whole animal</tissue>
    </source>
</reference>
<dbReference type="EMBL" id="JAIWYP010000014">
    <property type="protein sequence ID" value="KAH3710418.1"/>
    <property type="molecule type" value="Genomic_DNA"/>
</dbReference>
<dbReference type="Proteomes" id="UP000828390">
    <property type="component" value="Unassembled WGS sequence"/>
</dbReference>
<dbReference type="AlphaFoldDB" id="A0A9D4BX37"/>
<sequence length="375" mass="42620">MEYLTETMTGTMIRCRQWYQHLACYTETNKTMTMTLTITVTRTWTIFNNNGTTSEKHIEKMVSTMVPTVVPTMVPTMAPTMKYNHISITVTITVTIIPTITEIMIPTVTKTVTIKHKKTETIYETIVPTMVSTTYCDNGTKTYHTVTMTVAIIHYQYVALCRKSDCDNGASAKHVKLRKSSSMLRNKEIKIVPKLTEKIIMVPAIVPTVTMTVTMTETITVTMIPKHNMSDCENDCDNGTKTLHNETITEAKVPTKKLTKKYMSDCDDGTIMLHNKTMVKVHSDYKTMNDTMIPTMTETIVPTMLPAKTMSIVPTMTETELPTIVPATYCDNGTYMKQVRLYQWYHHYLTVKMLPAIILQFAEIKRYVSHPSPEG</sequence>
<protein>
    <submittedName>
        <fullName evidence="1">Uncharacterized protein</fullName>
    </submittedName>
</protein>